<dbReference type="PANTHER" id="PTHR45663">
    <property type="entry name" value="GEO12009P1"/>
    <property type="match status" value="1"/>
</dbReference>
<evidence type="ECO:0000313" key="10">
    <source>
        <dbReference type="Proteomes" id="UP000638188"/>
    </source>
</evidence>
<keyword evidence="4" id="KW-0249">Electron transport</keyword>
<evidence type="ECO:0000259" key="8">
    <source>
        <dbReference type="PROSITE" id="PS51352"/>
    </source>
</evidence>
<dbReference type="EMBL" id="BMFF01000001">
    <property type="protein sequence ID" value="GGC85258.1"/>
    <property type="molecule type" value="Genomic_DNA"/>
</dbReference>
<dbReference type="RefSeq" id="WP_150277759.1">
    <property type="nucleotide sequence ID" value="NZ_BMFF01000001.1"/>
</dbReference>
<dbReference type="CDD" id="cd02947">
    <property type="entry name" value="TRX_family"/>
    <property type="match status" value="1"/>
</dbReference>
<evidence type="ECO:0000256" key="6">
    <source>
        <dbReference type="ARBA" id="ARBA00023284"/>
    </source>
</evidence>
<keyword evidence="3" id="KW-0479">Metal-binding</keyword>
<accession>A0ABQ1NUA0</accession>
<organism evidence="9 10">
    <name type="scientific">Halopseudomonas salina</name>
    <dbReference type="NCBI Taxonomy" id="1323744"/>
    <lineage>
        <taxon>Bacteria</taxon>
        <taxon>Pseudomonadati</taxon>
        <taxon>Pseudomonadota</taxon>
        <taxon>Gammaproteobacteria</taxon>
        <taxon>Pseudomonadales</taxon>
        <taxon>Pseudomonadaceae</taxon>
        <taxon>Halopseudomonas</taxon>
    </lineage>
</organism>
<dbReference type="Pfam" id="PF00085">
    <property type="entry name" value="Thioredoxin"/>
    <property type="match status" value="1"/>
</dbReference>
<keyword evidence="10" id="KW-1185">Reference proteome</keyword>
<dbReference type="SUPFAM" id="SSF52833">
    <property type="entry name" value="Thioredoxin-like"/>
    <property type="match status" value="1"/>
</dbReference>
<name>A0ABQ1NUA0_9GAMM</name>
<dbReference type="Gene3D" id="3.40.30.10">
    <property type="entry name" value="Glutaredoxin"/>
    <property type="match status" value="1"/>
</dbReference>
<evidence type="ECO:0000256" key="7">
    <source>
        <dbReference type="NCBIfam" id="TIGR01068"/>
    </source>
</evidence>
<dbReference type="Proteomes" id="UP000638188">
    <property type="component" value="Unassembled WGS sequence"/>
</dbReference>
<dbReference type="InterPro" id="IPR005746">
    <property type="entry name" value="Thioredoxin"/>
</dbReference>
<dbReference type="InterPro" id="IPR049299">
    <property type="entry name" value="Thio2_N"/>
</dbReference>
<dbReference type="PROSITE" id="PS00194">
    <property type="entry name" value="THIOREDOXIN_1"/>
    <property type="match status" value="1"/>
</dbReference>
<dbReference type="InterPro" id="IPR013766">
    <property type="entry name" value="Thioredoxin_domain"/>
</dbReference>
<evidence type="ECO:0000256" key="4">
    <source>
        <dbReference type="ARBA" id="ARBA00022982"/>
    </source>
</evidence>
<keyword evidence="2" id="KW-0813">Transport</keyword>
<dbReference type="NCBIfam" id="TIGR01068">
    <property type="entry name" value="thioredoxin"/>
    <property type="match status" value="1"/>
</dbReference>
<dbReference type="PRINTS" id="PR00421">
    <property type="entry name" value="THIOREDOXIN"/>
</dbReference>
<keyword evidence="5" id="KW-1015">Disulfide bond</keyword>
<comment type="caution">
    <text evidence="9">The sequence shown here is derived from an EMBL/GenBank/DDBJ whole genome shotgun (WGS) entry which is preliminary data.</text>
</comment>
<evidence type="ECO:0000313" key="9">
    <source>
        <dbReference type="EMBL" id="GGC85258.1"/>
    </source>
</evidence>
<sequence>MSQLMIVACPHCHRKNRIEAARLDESPRCGVCKAALFMGEPVDLDSGSFNSHAGSDLPLVVDFWAPWCGPCRQFAPTFAKAAGELEPRVRLAKVNTEEQQALASRFGIRSIPTLLIMRGGKELARVAGAMPPGQFIQWVNQQLG</sequence>
<evidence type="ECO:0000256" key="5">
    <source>
        <dbReference type="ARBA" id="ARBA00023157"/>
    </source>
</evidence>
<dbReference type="InterPro" id="IPR036249">
    <property type="entry name" value="Thioredoxin-like_sf"/>
</dbReference>
<feature type="domain" description="Thioredoxin" evidence="8">
    <location>
        <begin position="20"/>
        <end position="144"/>
    </location>
</feature>
<dbReference type="PROSITE" id="PS51352">
    <property type="entry name" value="THIOREDOXIN_2"/>
    <property type="match status" value="1"/>
</dbReference>
<dbReference type="Pfam" id="PF21352">
    <property type="entry name" value="Zn_ribbon_Thio2"/>
    <property type="match status" value="1"/>
</dbReference>
<evidence type="ECO:0000256" key="3">
    <source>
        <dbReference type="ARBA" id="ARBA00022723"/>
    </source>
</evidence>
<comment type="similarity">
    <text evidence="1">Belongs to the thioredoxin family.</text>
</comment>
<protein>
    <recommendedName>
        <fullName evidence="7">Thioredoxin</fullName>
    </recommendedName>
</protein>
<gene>
    <name evidence="9" type="primary">trx</name>
    <name evidence="9" type="ORF">GCM10007418_01260</name>
</gene>
<dbReference type="PANTHER" id="PTHR45663:SF11">
    <property type="entry name" value="GEO12009P1"/>
    <property type="match status" value="1"/>
</dbReference>
<evidence type="ECO:0000256" key="2">
    <source>
        <dbReference type="ARBA" id="ARBA00022448"/>
    </source>
</evidence>
<dbReference type="NCBIfam" id="NF008229">
    <property type="entry name" value="PRK10996.1"/>
    <property type="match status" value="1"/>
</dbReference>
<proteinExistence type="inferred from homology"/>
<keyword evidence="6" id="KW-0676">Redox-active center</keyword>
<dbReference type="InterPro" id="IPR017937">
    <property type="entry name" value="Thioredoxin_CS"/>
</dbReference>
<evidence type="ECO:0000256" key="1">
    <source>
        <dbReference type="ARBA" id="ARBA00008987"/>
    </source>
</evidence>
<dbReference type="Gene3D" id="2.30.30.380">
    <property type="entry name" value="Zn-finger domain of Sec23/24"/>
    <property type="match status" value="1"/>
</dbReference>
<reference evidence="10" key="1">
    <citation type="journal article" date="2019" name="Int. J. Syst. Evol. Microbiol.">
        <title>The Global Catalogue of Microorganisms (GCM) 10K type strain sequencing project: providing services to taxonomists for standard genome sequencing and annotation.</title>
        <authorList>
            <consortium name="The Broad Institute Genomics Platform"/>
            <consortium name="The Broad Institute Genome Sequencing Center for Infectious Disease"/>
            <person name="Wu L."/>
            <person name="Ma J."/>
        </authorList>
    </citation>
    <scope>NUCLEOTIDE SEQUENCE [LARGE SCALE GENOMIC DNA]</scope>
    <source>
        <strain evidence="10">CGMCC 1.12482</strain>
    </source>
</reference>